<reference evidence="1 2" key="1">
    <citation type="submission" date="2020-07" db="EMBL/GenBank/DDBJ databases">
        <title>Complete genome sequence of Chitinibacter sp. 2T18.</title>
        <authorList>
            <person name="Bae J.-W."/>
            <person name="Choi J.-W."/>
        </authorList>
    </citation>
    <scope>NUCLEOTIDE SEQUENCE [LARGE SCALE GENOMIC DNA]</scope>
    <source>
        <strain evidence="1 2">2T18</strain>
    </source>
</reference>
<dbReference type="Pfam" id="PF05768">
    <property type="entry name" value="Glrx-like"/>
    <property type="match status" value="1"/>
</dbReference>
<dbReference type="EMBL" id="CP058627">
    <property type="protein sequence ID" value="QLG87963.1"/>
    <property type="molecule type" value="Genomic_DNA"/>
</dbReference>
<organism evidence="1 2">
    <name type="scientific">Chitinibacter bivalviorum</name>
    <dbReference type="NCBI Taxonomy" id="2739434"/>
    <lineage>
        <taxon>Bacteria</taxon>
        <taxon>Pseudomonadati</taxon>
        <taxon>Pseudomonadota</taxon>
        <taxon>Betaproteobacteria</taxon>
        <taxon>Neisseriales</taxon>
        <taxon>Chitinibacteraceae</taxon>
        <taxon>Chitinibacter</taxon>
    </lineage>
</organism>
<dbReference type="InterPro" id="IPR036249">
    <property type="entry name" value="Thioredoxin-like_sf"/>
</dbReference>
<evidence type="ECO:0000313" key="2">
    <source>
        <dbReference type="Proteomes" id="UP000509597"/>
    </source>
</evidence>
<name>A0A7H9BGW7_9NEIS</name>
<evidence type="ECO:0000313" key="1">
    <source>
        <dbReference type="EMBL" id="QLG87963.1"/>
    </source>
</evidence>
<dbReference type="InterPro" id="IPR008554">
    <property type="entry name" value="Glutaredoxin-like"/>
</dbReference>
<proteinExistence type="predicted"/>
<protein>
    <submittedName>
        <fullName evidence="1">Glutaredoxin family protein</fullName>
    </submittedName>
</protein>
<gene>
    <name evidence="1" type="ORF">HQ393_06630</name>
</gene>
<dbReference type="SUPFAM" id="SSF52833">
    <property type="entry name" value="Thioredoxin-like"/>
    <property type="match status" value="1"/>
</dbReference>
<dbReference type="Proteomes" id="UP000509597">
    <property type="component" value="Chromosome"/>
</dbReference>
<sequence>MKKLKLYGREYCSLCVVMREQLLSQAAGRFDLQWIDIDDVEPLEERYGEWVPVLTDSNDVEICHYHLDQLALDARLADLG</sequence>
<accession>A0A7H9BGW7</accession>
<keyword evidence="2" id="KW-1185">Reference proteome</keyword>
<dbReference type="KEGG" id="chiz:HQ393_06630"/>
<dbReference type="AlphaFoldDB" id="A0A7H9BGW7"/>
<dbReference type="Gene3D" id="3.40.30.10">
    <property type="entry name" value="Glutaredoxin"/>
    <property type="match status" value="1"/>
</dbReference>
<dbReference type="RefSeq" id="WP_179358043.1">
    <property type="nucleotide sequence ID" value="NZ_CP058627.1"/>
</dbReference>